<dbReference type="InterPro" id="IPR015660">
    <property type="entry name" value="MASH1/Ascl1a-like"/>
</dbReference>
<dbReference type="PROSITE" id="PS50888">
    <property type="entry name" value="BHLH"/>
    <property type="match status" value="1"/>
</dbReference>
<evidence type="ECO:0000256" key="2">
    <source>
        <dbReference type="ARBA" id="ARBA00023015"/>
    </source>
</evidence>
<dbReference type="PANTHER" id="PTHR13935:SF46">
    <property type="entry name" value="TRANSCRIPTION FACTOR BHLH167-RELATED"/>
    <property type="match status" value="1"/>
</dbReference>
<dbReference type="Proteomes" id="UP000823775">
    <property type="component" value="Unassembled WGS sequence"/>
</dbReference>
<dbReference type="Gene3D" id="4.10.280.10">
    <property type="entry name" value="Helix-loop-helix DNA-binding domain"/>
    <property type="match status" value="1"/>
</dbReference>
<evidence type="ECO:0000256" key="3">
    <source>
        <dbReference type="ARBA" id="ARBA00023163"/>
    </source>
</evidence>
<organism evidence="7 8">
    <name type="scientific">Datura stramonium</name>
    <name type="common">Jimsonweed</name>
    <name type="synonym">Common thornapple</name>
    <dbReference type="NCBI Taxonomy" id="4076"/>
    <lineage>
        <taxon>Eukaryota</taxon>
        <taxon>Viridiplantae</taxon>
        <taxon>Streptophyta</taxon>
        <taxon>Embryophyta</taxon>
        <taxon>Tracheophyta</taxon>
        <taxon>Spermatophyta</taxon>
        <taxon>Magnoliopsida</taxon>
        <taxon>eudicotyledons</taxon>
        <taxon>Gunneridae</taxon>
        <taxon>Pentapetalae</taxon>
        <taxon>asterids</taxon>
        <taxon>lamiids</taxon>
        <taxon>Solanales</taxon>
        <taxon>Solanaceae</taxon>
        <taxon>Solanoideae</taxon>
        <taxon>Datureae</taxon>
        <taxon>Datura</taxon>
    </lineage>
</organism>
<evidence type="ECO:0000259" key="6">
    <source>
        <dbReference type="PROSITE" id="PS50888"/>
    </source>
</evidence>
<evidence type="ECO:0000256" key="4">
    <source>
        <dbReference type="ARBA" id="ARBA00023242"/>
    </source>
</evidence>
<feature type="domain" description="BHLH" evidence="6">
    <location>
        <begin position="9"/>
        <end position="62"/>
    </location>
</feature>
<proteinExistence type="predicted"/>
<feature type="compositionally biased region" description="Basic and acidic residues" evidence="5">
    <location>
        <begin position="10"/>
        <end position="20"/>
    </location>
</feature>
<keyword evidence="8" id="KW-1185">Reference proteome</keyword>
<dbReference type="EMBL" id="JACEIK010000156">
    <property type="protein sequence ID" value="MCD7451230.1"/>
    <property type="molecule type" value="Genomic_DNA"/>
</dbReference>
<dbReference type="Pfam" id="PF00010">
    <property type="entry name" value="HLH"/>
    <property type="match status" value="1"/>
</dbReference>
<dbReference type="InterPro" id="IPR011598">
    <property type="entry name" value="bHLH_dom"/>
</dbReference>
<keyword evidence="3" id="KW-0804">Transcription</keyword>
<gene>
    <name evidence="7" type="ORF">HAX54_010246</name>
</gene>
<evidence type="ECO:0000256" key="5">
    <source>
        <dbReference type="SAM" id="MobiDB-lite"/>
    </source>
</evidence>
<name>A0ABS8RWP4_DATST</name>
<sequence>MKGSSTTAAEKPDRKTQEKNRRIEMKHLSSELLSLIPPHHSTKEVLTQQDQVDKAITYIGQLKERVDVLKRRKDEVVAQGTDDHSYKFMPTTPVTTPMVEVRELGSTIEVIIICGLQNNFTLQEVIIILEEEGAQVVTANYSTIGDKVFYTIHTQVKITRLGVDASMVHLRLQKLVC</sequence>
<dbReference type="PANTHER" id="PTHR13935">
    <property type="entry name" value="ACHAETE-SCUTE TRANSCRIPTION FACTOR-RELATED"/>
    <property type="match status" value="1"/>
</dbReference>
<feature type="region of interest" description="Disordered" evidence="5">
    <location>
        <begin position="1"/>
        <end position="20"/>
    </location>
</feature>
<comment type="caution">
    <text evidence="7">The sequence shown here is derived from an EMBL/GenBank/DDBJ whole genome shotgun (WGS) entry which is preliminary data.</text>
</comment>
<keyword evidence="4" id="KW-0539">Nucleus</keyword>
<evidence type="ECO:0000313" key="7">
    <source>
        <dbReference type="EMBL" id="MCD7451230.1"/>
    </source>
</evidence>
<reference evidence="7 8" key="1">
    <citation type="journal article" date="2021" name="BMC Genomics">
        <title>Datura genome reveals duplications of psychoactive alkaloid biosynthetic genes and high mutation rate following tissue culture.</title>
        <authorList>
            <person name="Rajewski A."/>
            <person name="Carter-House D."/>
            <person name="Stajich J."/>
            <person name="Litt A."/>
        </authorList>
    </citation>
    <scope>NUCLEOTIDE SEQUENCE [LARGE SCALE GENOMIC DNA]</scope>
    <source>
        <strain evidence="7">AR-01</strain>
    </source>
</reference>
<keyword evidence="2" id="KW-0805">Transcription regulation</keyword>
<comment type="subcellular location">
    <subcellularLocation>
        <location evidence="1">Nucleus</location>
    </subcellularLocation>
</comment>
<dbReference type="InterPro" id="IPR036638">
    <property type="entry name" value="HLH_DNA-bd_sf"/>
</dbReference>
<dbReference type="SUPFAM" id="SSF47459">
    <property type="entry name" value="HLH, helix-loop-helix DNA-binding domain"/>
    <property type="match status" value="1"/>
</dbReference>
<protein>
    <recommendedName>
        <fullName evidence="6">BHLH domain-containing protein</fullName>
    </recommendedName>
</protein>
<evidence type="ECO:0000256" key="1">
    <source>
        <dbReference type="ARBA" id="ARBA00004123"/>
    </source>
</evidence>
<evidence type="ECO:0000313" key="8">
    <source>
        <dbReference type="Proteomes" id="UP000823775"/>
    </source>
</evidence>
<accession>A0ABS8RWP4</accession>